<sequence length="399" mass="44814">MTFLSSIHVAATAAYREFAFPLFDLVEPPVNLTPARRSYRKRSSIEVERVASPSVSVVDTFSPRPRKVCIGMKFLLMGGCAAMSVLTALEDPNVFQMAYFTNWGWIAVCAYFICSFVAAVRLAKWPKDHTDLLVKATWALFAISLPSQIVVTLMFWLLQYNGSIDYTTFIMHGAGIVLLLIDGILINRIPLRMKQFYLFEAFVTLFLVWSVAFAYSGLSNPYREEEDGAIYGWLNWKSDTASAVMMALFCLIIVNPVVFMLCRAVSRLLPRRLQDTASKRSTVLEKHLKISVEEGTDDDVDREVDVTYDVEGDVDLSCEAEAVNISTDQQAENSHTDDVKILGDKEPVHLSNIEDVEDLSSFPEIIYDDGEVDISLDSYDNFPEIIYDDGEVDVSVDSC</sequence>
<keyword evidence="1" id="KW-0812">Transmembrane</keyword>
<keyword evidence="3" id="KW-1185">Reference proteome</keyword>
<dbReference type="Proteomes" id="UP001516023">
    <property type="component" value="Unassembled WGS sequence"/>
</dbReference>
<feature type="transmembrane region" description="Helical" evidence="1">
    <location>
        <begin position="132"/>
        <end position="158"/>
    </location>
</feature>
<dbReference type="PANTHER" id="PTHR12242:SF48">
    <property type="entry name" value="FAR-17A_AIG1-LIKE PROTEIN"/>
    <property type="match status" value="1"/>
</dbReference>
<evidence type="ECO:0000313" key="3">
    <source>
        <dbReference type="Proteomes" id="UP001516023"/>
    </source>
</evidence>
<reference evidence="2 3" key="1">
    <citation type="journal article" date="2020" name="G3 (Bethesda)">
        <title>Improved Reference Genome for Cyclotella cryptica CCMP332, a Model for Cell Wall Morphogenesis, Salinity Adaptation, and Lipid Production in Diatoms (Bacillariophyta).</title>
        <authorList>
            <person name="Roberts W.R."/>
            <person name="Downey K.M."/>
            <person name="Ruck E.C."/>
            <person name="Traller J.C."/>
            <person name="Alverson A.J."/>
        </authorList>
    </citation>
    <scope>NUCLEOTIDE SEQUENCE [LARGE SCALE GENOMIC DNA]</scope>
    <source>
        <strain evidence="2 3">CCMP332</strain>
    </source>
</reference>
<evidence type="ECO:0000313" key="2">
    <source>
        <dbReference type="EMBL" id="KAL3775080.1"/>
    </source>
</evidence>
<dbReference type="EMBL" id="JABMIG020000559">
    <property type="protein sequence ID" value="KAL3775080.1"/>
    <property type="molecule type" value="Genomic_DNA"/>
</dbReference>
<feature type="transmembrane region" description="Helical" evidence="1">
    <location>
        <begin position="197"/>
        <end position="218"/>
    </location>
</feature>
<gene>
    <name evidence="2" type="ORF">HJC23_014000</name>
</gene>
<comment type="caution">
    <text evidence="2">The sequence shown here is derived from an EMBL/GenBank/DDBJ whole genome shotgun (WGS) entry which is preliminary data.</text>
</comment>
<dbReference type="PANTHER" id="PTHR12242">
    <property type="entry name" value="OS02G0130600 PROTEIN-RELATED"/>
    <property type="match status" value="1"/>
</dbReference>
<protein>
    <recommendedName>
        <fullName evidence="4">Transmembrane protein</fullName>
    </recommendedName>
</protein>
<accession>A0ABD3NMW6</accession>
<feature type="transmembrane region" description="Helical" evidence="1">
    <location>
        <begin position="70"/>
        <end position="89"/>
    </location>
</feature>
<feature type="transmembrane region" description="Helical" evidence="1">
    <location>
        <begin position="101"/>
        <end position="120"/>
    </location>
</feature>
<name>A0ABD3NMW6_9STRA</name>
<dbReference type="AlphaFoldDB" id="A0ABD3NMW6"/>
<proteinExistence type="predicted"/>
<feature type="transmembrane region" description="Helical" evidence="1">
    <location>
        <begin position="164"/>
        <end position="185"/>
    </location>
</feature>
<evidence type="ECO:0000256" key="1">
    <source>
        <dbReference type="SAM" id="Phobius"/>
    </source>
</evidence>
<keyword evidence="1" id="KW-1133">Transmembrane helix</keyword>
<keyword evidence="1" id="KW-0472">Membrane</keyword>
<organism evidence="2 3">
    <name type="scientific">Cyclotella cryptica</name>
    <dbReference type="NCBI Taxonomy" id="29204"/>
    <lineage>
        <taxon>Eukaryota</taxon>
        <taxon>Sar</taxon>
        <taxon>Stramenopiles</taxon>
        <taxon>Ochrophyta</taxon>
        <taxon>Bacillariophyta</taxon>
        <taxon>Coscinodiscophyceae</taxon>
        <taxon>Thalassiosirophycidae</taxon>
        <taxon>Stephanodiscales</taxon>
        <taxon>Stephanodiscaceae</taxon>
        <taxon>Cyclotella</taxon>
    </lineage>
</organism>
<evidence type="ECO:0008006" key="4">
    <source>
        <dbReference type="Google" id="ProtNLM"/>
    </source>
</evidence>
<feature type="transmembrane region" description="Helical" evidence="1">
    <location>
        <begin position="241"/>
        <end position="262"/>
    </location>
</feature>